<protein>
    <submittedName>
        <fullName evidence="1">Uncharacterized protein</fullName>
    </submittedName>
</protein>
<proteinExistence type="predicted"/>
<accession>A0AAV5STL6</accession>
<sequence>RMFDFISRLNPRQKLEVKILCDTVGNEANPIVIDEKYISDLPTVVDFTISSVLQVIFVSDTTIITLVTKHRSVRLNFEPIDIQPPTFQETAKIIADHDHFFTLVIHFDWLIECLRCLDVGWNGHRFISLDPSVMVIFALQRTTMDEYTIHVIGTTITINSFCINDRLSKNFDVRIEKSEMQV</sequence>
<dbReference type="AlphaFoldDB" id="A0AAV5STL6"/>
<evidence type="ECO:0000313" key="1">
    <source>
        <dbReference type="EMBL" id="GMS83938.1"/>
    </source>
</evidence>
<dbReference type="Proteomes" id="UP001432027">
    <property type="component" value="Unassembled WGS sequence"/>
</dbReference>
<dbReference type="EMBL" id="BTSX01000002">
    <property type="protein sequence ID" value="GMS83938.1"/>
    <property type="molecule type" value="Genomic_DNA"/>
</dbReference>
<gene>
    <name evidence="1" type="ORF">PENTCL1PPCAC_6113</name>
</gene>
<name>A0AAV5STL6_9BILA</name>
<reference evidence="1" key="1">
    <citation type="submission" date="2023-10" db="EMBL/GenBank/DDBJ databases">
        <title>Genome assembly of Pristionchus species.</title>
        <authorList>
            <person name="Yoshida K."/>
            <person name="Sommer R.J."/>
        </authorList>
    </citation>
    <scope>NUCLEOTIDE SEQUENCE</scope>
    <source>
        <strain evidence="1">RS0144</strain>
    </source>
</reference>
<organism evidence="1 2">
    <name type="scientific">Pristionchus entomophagus</name>
    <dbReference type="NCBI Taxonomy" id="358040"/>
    <lineage>
        <taxon>Eukaryota</taxon>
        <taxon>Metazoa</taxon>
        <taxon>Ecdysozoa</taxon>
        <taxon>Nematoda</taxon>
        <taxon>Chromadorea</taxon>
        <taxon>Rhabditida</taxon>
        <taxon>Rhabditina</taxon>
        <taxon>Diplogasteromorpha</taxon>
        <taxon>Diplogasteroidea</taxon>
        <taxon>Neodiplogasteridae</taxon>
        <taxon>Pristionchus</taxon>
    </lineage>
</organism>
<comment type="caution">
    <text evidence="1">The sequence shown here is derived from an EMBL/GenBank/DDBJ whole genome shotgun (WGS) entry which is preliminary data.</text>
</comment>
<keyword evidence="2" id="KW-1185">Reference proteome</keyword>
<evidence type="ECO:0000313" key="2">
    <source>
        <dbReference type="Proteomes" id="UP001432027"/>
    </source>
</evidence>
<feature type="non-terminal residue" evidence="1">
    <location>
        <position position="1"/>
    </location>
</feature>